<evidence type="ECO:0000313" key="3">
    <source>
        <dbReference type="EMBL" id="CAI4216770.1"/>
    </source>
</evidence>
<protein>
    <recommendedName>
        <fullName evidence="5">Mitochondrial integral membrane protein</fullName>
    </recommendedName>
</protein>
<feature type="transmembrane region" description="Helical" evidence="2">
    <location>
        <begin position="155"/>
        <end position="173"/>
    </location>
</feature>
<feature type="region of interest" description="Disordered" evidence="1">
    <location>
        <begin position="420"/>
        <end position="447"/>
    </location>
</feature>
<dbReference type="InterPro" id="IPR029058">
    <property type="entry name" value="AB_hydrolase_fold"/>
</dbReference>
<name>A0A9P1H7K6_9PEZI</name>
<dbReference type="EMBL" id="CALLCH030000015">
    <property type="protein sequence ID" value="CAI4216770.1"/>
    <property type="molecule type" value="Genomic_DNA"/>
</dbReference>
<feature type="transmembrane region" description="Helical" evidence="2">
    <location>
        <begin position="98"/>
        <end position="120"/>
    </location>
</feature>
<dbReference type="Gene3D" id="3.40.50.1820">
    <property type="entry name" value="alpha/beta hydrolase"/>
    <property type="match status" value="1"/>
</dbReference>
<reference evidence="3" key="1">
    <citation type="submission" date="2022-11" db="EMBL/GenBank/DDBJ databases">
        <authorList>
            <person name="Scott C."/>
            <person name="Bruce N."/>
        </authorList>
    </citation>
    <scope>NUCLEOTIDE SEQUENCE</scope>
</reference>
<feature type="transmembrane region" description="Helical" evidence="2">
    <location>
        <begin position="65"/>
        <end position="86"/>
    </location>
</feature>
<keyword evidence="4" id="KW-1185">Reference proteome</keyword>
<dbReference type="SUPFAM" id="SSF53474">
    <property type="entry name" value="alpha/beta-Hydrolases"/>
    <property type="match status" value="1"/>
</dbReference>
<comment type="caution">
    <text evidence="3">The sequence shown here is derived from an EMBL/GenBank/DDBJ whole genome shotgun (WGS) entry which is preliminary data.</text>
</comment>
<accession>A0A9P1H7K6</accession>
<dbReference type="InterPro" id="IPR019431">
    <property type="entry name" value="DUF2417"/>
</dbReference>
<dbReference type="OrthoDB" id="164921at2759"/>
<feature type="compositionally biased region" description="Basic and acidic residues" evidence="1">
    <location>
        <begin position="15"/>
        <end position="25"/>
    </location>
</feature>
<gene>
    <name evidence="3" type="ORF">PPNO1_LOCUS6417</name>
</gene>
<dbReference type="Pfam" id="PF10329">
    <property type="entry name" value="DUF2417"/>
    <property type="match status" value="1"/>
</dbReference>
<keyword evidence="2" id="KW-1133">Transmembrane helix</keyword>
<proteinExistence type="predicted"/>
<keyword evidence="2" id="KW-0812">Transmembrane</keyword>
<evidence type="ECO:0000256" key="2">
    <source>
        <dbReference type="SAM" id="Phobius"/>
    </source>
</evidence>
<sequence>MPTLWGNHQPNNDDGNGRADDGREAADERTRLLSNHADRGPAMLAPDDPAVSPFNLWTVRMFKHVTVFFTLITAGWWTVLLISTFVTPPGLHMRGSGFFAFANTTIALLALILDLMFFGTPSKSTRILCACMALALLVNTILTLAVQMVRYEEGWVGAVSVSWVLLMSLWVLAADRTVEWGKAEEEERLTGRSETRRTLGEWSRVLTSTVGFFVLCLAVFLMTLTLIVRDKYRMHVFCEANITDGRDRDLPTVLLESGEFPVQSGLAQLAANALRNGTIARYCYVDRPGYAWSDTAPSPFSAGMGAVAVSEALAKAGEPGPWVVVSAGVGGFYSRIFASQHGNEVKGLLLVDALHDDDLDRLASAHRGLLFWLWGILSRWGSTRYRAPCLRGATARTASGASRPSITPNTCSRDCRRRSWPARSQARGAQQPQHHAQGYGAGGDFVGDRIKGNRRWEEKQRDLSRLTTNLKHWDVVDGAPHEVWRTLEGRERIERRMGELVRGY</sequence>
<keyword evidence="2" id="KW-0472">Membrane</keyword>
<evidence type="ECO:0000256" key="1">
    <source>
        <dbReference type="SAM" id="MobiDB-lite"/>
    </source>
</evidence>
<evidence type="ECO:0000313" key="4">
    <source>
        <dbReference type="Proteomes" id="UP000838763"/>
    </source>
</evidence>
<feature type="transmembrane region" description="Helical" evidence="2">
    <location>
        <begin position="127"/>
        <end position="149"/>
    </location>
</feature>
<evidence type="ECO:0008006" key="5">
    <source>
        <dbReference type="Google" id="ProtNLM"/>
    </source>
</evidence>
<organism evidence="3 4">
    <name type="scientific">Parascedosporium putredinis</name>
    <dbReference type="NCBI Taxonomy" id="1442378"/>
    <lineage>
        <taxon>Eukaryota</taxon>
        <taxon>Fungi</taxon>
        <taxon>Dikarya</taxon>
        <taxon>Ascomycota</taxon>
        <taxon>Pezizomycotina</taxon>
        <taxon>Sordariomycetes</taxon>
        <taxon>Hypocreomycetidae</taxon>
        <taxon>Microascales</taxon>
        <taxon>Microascaceae</taxon>
        <taxon>Parascedosporium</taxon>
    </lineage>
</organism>
<feature type="region of interest" description="Disordered" evidence="1">
    <location>
        <begin position="1"/>
        <end position="25"/>
    </location>
</feature>
<feature type="transmembrane region" description="Helical" evidence="2">
    <location>
        <begin position="205"/>
        <end position="228"/>
    </location>
</feature>
<dbReference type="AlphaFoldDB" id="A0A9P1H7K6"/>
<dbReference type="Proteomes" id="UP000838763">
    <property type="component" value="Unassembled WGS sequence"/>
</dbReference>
<feature type="compositionally biased region" description="Polar residues" evidence="1">
    <location>
        <begin position="1"/>
        <end position="10"/>
    </location>
</feature>